<name>A0A7U2I5D2_PHANO</name>
<dbReference type="VEuPathDB" id="FungiDB:JI435_306360"/>
<gene>
    <name evidence="1" type="ORF">JI435_306360</name>
</gene>
<protein>
    <submittedName>
        <fullName evidence="1">Uncharacterized protein</fullName>
    </submittedName>
</protein>
<sequence>MVYANIVPSTTHRTVAIHHSTDATITLITYTLSTSILRTNKLIYSEAHPILAKQLETLKALPIRFELRFTSPISPSSTHPLDKLIQHLSHTLSHPRPSSPLPYPVEIALDTAPTPYWTMSDVRALDRLHRGAYTLHAAMLVQFHGAVPAVRITRAMRLAGMSVFEANCMYQNH</sequence>
<dbReference type="EMBL" id="CP069033">
    <property type="protein sequence ID" value="QRD00457.1"/>
    <property type="molecule type" value="Genomic_DNA"/>
</dbReference>
<reference evidence="2" key="1">
    <citation type="journal article" date="2021" name="BMC Genomics">
        <title>Chromosome-level genome assembly and manually-curated proteome of model necrotroph Parastagonospora nodorum Sn15 reveals a genome-wide trove of candidate effector homologs, and redundancy of virulence-related functions within an accessory chromosome.</title>
        <authorList>
            <person name="Bertazzoni S."/>
            <person name="Jones D.A.B."/>
            <person name="Phan H.T."/>
            <person name="Tan K.-C."/>
            <person name="Hane J.K."/>
        </authorList>
    </citation>
    <scope>NUCLEOTIDE SEQUENCE [LARGE SCALE GENOMIC DNA]</scope>
    <source>
        <strain evidence="2">SN15 / ATCC MYA-4574 / FGSC 10173)</strain>
    </source>
</reference>
<dbReference type="AlphaFoldDB" id="A0A7U2I5D2"/>
<accession>A0A7U2I5D2</accession>
<evidence type="ECO:0000313" key="1">
    <source>
        <dbReference type="EMBL" id="QRD00457.1"/>
    </source>
</evidence>
<organism evidence="1 2">
    <name type="scientific">Phaeosphaeria nodorum (strain SN15 / ATCC MYA-4574 / FGSC 10173)</name>
    <name type="common">Glume blotch fungus</name>
    <name type="synonym">Parastagonospora nodorum</name>
    <dbReference type="NCBI Taxonomy" id="321614"/>
    <lineage>
        <taxon>Eukaryota</taxon>
        <taxon>Fungi</taxon>
        <taxon>Dikarya</taxon>
        <taxon>Ascomycota</taxon>
        <taxon>Pezizomycotina</taxon>
        <taxon>Dothideomycetes</taxon>
        <taxon>Pleosporomycetidae</taxon>
        <taxon>Pleosporales</taxon>
        <taxon>Pleosporineae</taxon>
        <taxon>Phaeosphaeriaceae</taxon>
        <taxon>Parastagonospora</taxon>
    </lineage>
</organism>
<proteinExistence type="predicted"/>
<keyword evidence="2" id="KW-1185">Reference proteome</keyword>
<evidence type="ECO:0000313" key="2">
    <source>
        <dbReference type="Proteomes" id="UP000663193"/>
    </source>
</evidence>
<dbReference type="Proteomes" id="UP000663193">
    <property type="component" value="Chromosome 11"/>
</dbReference>